<evidence type="ECO:0000256" key="1">
    <source>
        <dbReference type="ARBA" id="ARBA00005054"/>
    </source>
</evidence>
<dbReference type="PROSITE" id="PS00373">
    <property type="entry name" value="GART"/>
    <property type="match status" value="1"/>
</dbReference>
<dbReference type="Gene3D" id="3.40.50.170">
    <property type="entry name" value="Formyl transferase, N-terminal domain"/>
    <property type="match status" value="1"/>
</dbReference>
<dbReference type="InterPro" id="IPR004607">
    <property type="entry name" value="GART"/>
</dbReference>
<keyword evidence="9" id="KW-1185">Reference proteome</keyword>
<comment type="catalytic activity">
    <reaction evidence="5 6">
        <text>N(1)-(5-phospho-beta-D-ribosyl)glycinamide + (6R)-10-formyltetrahydrofolate = N(2)-formyl-N(1)-(5-phospho-beta-D-ribosyl)glycinamide + (6S)-5,6,7,8-tetrahydrofolate + H(+)</text>
        <dbReference type="Rhea" id="RHEA:15053"/>
        <dbReference type="ChEBI" id="CHEBI:15378"/>
        <dbReference type="ChEBI" id="CHEBI:57453"/>
        <dbReference type="ChEBI" id="CHEBI:143788"/>
        <dbReference type="ChEBI" id="CHEBI:147286"/>
        <dbReference type="ChEBI" id="CHEBI:195366"/>
        <dbReference type="EC" id="2.1.2.2"/>
    </reaction>
</comment>
<proteinExistence type="inferred from homology"/>
<dbReference type="Pfam" id="PF00551">
    <property type="entry name" value="Formyl_trans_N"/>
    <property type="match status" value="1"/>
</dbReference>
<gene>
    <name evidence="6" type="primary">purN</name>
    <name evidence="8" type="ORF">KK060_06950</name>
</gene>
<evidence type="ECO:0000256" key="6">
    <source>
        <dbReference type="HAMAP-Rule" id="MF_01930"/>
    </source>
</evidence>
<comment type="function">
    <text evidence="6">Catalyzes the transfer of a formyl group from 10-formyltetrahydrofolate to 5-phospho-ribosyl-glycinamide (GAR), producing 5-phospho-ribosyl-N-formylglycinamide (FGAR) and tetrahydrofolate.</text>
</comment>
<name>A0ABS5VNT3_9BACT</name>
<feature type="site" description="Raises pKa of active site His" evidence="6">
    <location>
        <position position="146"/>
    </location>
</feature>
<organism evidence="8 9">
    <name type="scientific">Chryseosolibacter indicus</name>
    <dbReference type="NCBI Taxonomy" id="2782351"/>
    <lineage>
        <taxon>Bacteria</taxon>
        <taxon>Pseudomonadati</taxon>
        <taxon>Bacteroidota</taxon>
        <taxon>Cytophagia</taxon>
        <taxon>Cytophagales</taxon>
        <taxon>Chryseotaleaceae</taxon>
        <taxon>Chryseosolibacter</taxon>
    </lineage>
</organism>
<comment type="caution">
    <text evidence="6">Lacks conserved residue(s) required for the propagation of feature annotation.</text>
</comment>
<dbReference type="InterPro" id="IPR001555">
    <property type="entry name" value="GART_AS"/>
</dbReference>
<feature type="binding site" evidence="6">
    <location>
        <position position="64"/>
    </location>
    <ligand>
        <name>(6R)-10-formyltetrahydrofolate</name>
        <dbReference type="ChEBI" id="CHEBI:195366"/>
    </ligand>
</feature>
<comment type="pathway">
    <text evidence="1 6">Purine metabolism; IMP biosynthesis via de novo pathway; N(2)-formyl-N(1)-(5-phospho-D-ribosyl)glycinamide from N(1)-(5-phospho-D-ribosyl)glycinamide (10-formyl THF route): step 1/1.</text>
</comment>
<dbReference type="SUPFAM" id="SSF53328">
    <property type="entry name" value="Formyltransferase"/>
    <property type="match status" value="1"/>
</dbReference>
<dbReference type="PANTHER" id="PTHR43369">
    <property type="entry name" value="PHOSPHORIBOSYLGLYCINAMIDE FORMYLTRANSFERASE"/>
    <property type="match status" value="1"/>
</dbReference>
<keyword evidence="2 6" id="KW-0808">Transferase</keyword>
<evidence type="ECO:0000256" key="3">
    <source>
        <dbReference type="ARBA" id="ARBA00022755"/>
    </source>
</evidence>
<evidence type="ECO:0000259" key="7">
    <source>
        <dbReference type="Pfam" id="PF00551"/>
    </source>
</evidence>
<evidence type="ECO:0000313" key="9">
    <source>
        <dbReference type="Proteomes" id="UP000772618"/>
    </source>
</evidence>
<dbReference type="InterPro" id="IPR036477">
    <property type="entry name" value="Formyl_transf_N_sf"/>
</dbReference>
<dbReference type="EC" id="2.1.2.2" evidence="6"/>
<dbReference type="RefSeq" id="WP_254152980.1">
    <property type="nucleotide sequence ID" value="NZ_JAHESD010000010.1"/>
</dbReference>
<dbReference type="Proteomes" id="UP000772618">
    <property type="component" value="Unassembled WGS sequence"/>
</dbReference>
<dbReference type="EMBL" id="JAHESD010000010">
    <property type="protein sequence ID" value="MBT1703011.1"/>
    <property type="molecule type" value="Genomic_DNA"/>
</dbReference>
<evidence type="ECO:0000256" key="2">
    <source>
        <dbReference type="ARBA" id="ARBA00022679"/>
    </source>
</evidence>
<comment type="similarity">
    <text evidence="4 6">Belongs to the GART family.</text>
</comment>
<dbReference type="InterPro" id="IPR002376">
    <property type="entry name" value="Formyl_transf_N"/>
</dbReference>
<feature type="active site" description="Proton donor" evidence="6">
    <location>
        <position position="105"/>
    </location>
</feature>
<evidence type="ECO:0000256" key="4">
    <source>
        <dbReference type="ARBA" id="ARBA00038440"/>
    </source>
</evidence>
<keyword evidence="3 6" id="KW-0658">Purine biosynthesis</keyword>
<feature type="domain" description="Formyl transferase N-terminal" evidence="7">
    <location>
        <begin position="5"/>
        <end position="183"/>
    </location>
</feature>
<evidence type="ECO:0000256" key="5">
    <source>
        <dbReference type="ARBA" id="ARBA00047664"/>
    </source>
</evidence>
<accession>A0ABS5VNT3</accession>
<dbReference type="PANTHER" id="PTHR43369:SF2">
    <property type="entry name" value="PHOSPHORIBOSYLGLYCINAMIDE FORMYLTRANSFERASE"/>
    <property type="match status" value="1"/>
</dbReference>
<feature type="binding site" evidence="6">
    <location>
        <position position="103"/>
    </location>
    <ligand>
        <name>(6R)-10-formyltetrahydrofolate</name>
        <dbReference type="ChEBI" id="CHEBI:195366"/>
    </ligand>
</feature>
<protein>
    <recommendedName>
        <fullName evidence="6">Phosphoribosylglycinamide formyltransferase</fullName>
        <ecNumber evidence="6">2.1.2.2</ecNumber>
    </recommendedName>
    <alternativeName>
        <fullName evidence="6">5'-phosphoribosylglycinamide transformylase</fullName>
    </alternativeName>
    <alternativeName>
        <fullName evidence="6">GAR transformylase</fullName>
        <shortName evidence="6">GART</shortName>
    </alternativeName>
</protein>
<evidence type="ECO:0000313" key="8">
    <source>
        <dbReference type="EMBL" id="MBT1703011.1"/>
    </source>
</evidence>
<comment type="caution">
    <text evidence="8">The sequence shown here is derived from an EMBL/GenBank/DDBJ whole genome shotgun (WGS) entry which is preliminary data.</text>
</comment>
<dbReference type="HAMAP" id="MF_01930">
    <property type="entry name" value="PurN"/>
    <property type="match status" value="1"/>
</dbReference>
<sequence length="189" mass="21620">MKKSRIAILASGNGTNAEEIIKYFRNHASIEVILVLSNNVNAFVLERAKKHGITHRAFTKAEFKDSVVLEWLKQYDVTHIVLAGFLWLIPDNLIKHFPNKIINIHPALLPKHGGKGMYGMRVHEAVKISGDVETGITIHLVNEHYDEGKILFQARCSVETNYTPQAIAECVHKLEYEYYPKVIEKWIME</sequence>
<dbReference type="CDD" id="cd08645">
    <property type="entry name" value="FMT_core_GART"/>
    <property type="match status" value="1"/>
</dbReference>
<feature type="binding site" evidence="6">
    <location>
        <begin position="14"/>
        <end position="16"/>
    </location>
    <ligand>
        <name>N(1)-(5-phospho-beta-D-ribosyl)glycinamide</name>
        <dbReference type="ChEBI" id="CHEBI:143788"/>
    </ligand>
</feature>
<reference evidence="8 9" key="1">
    <citation type="submission" date="2021-05" db="EMBL/GenBank/DDBJ databases">
        <title>A Polyphasic approach of four new species of the genus Ohtaekwangia: Ohtaekwangia histidinii sp. nov., Ohtaekwangia cretensis sp. nov., Ohtaekwangia indiensis sp. nov., Ohtaekwangia reichenbachii sp. nov. from diverse environment.</title>
        <authorList>
            <person name="Octaviana S."/>
        </authorList>
    </citation>
    <scope>NUCLEOTIDE SEQUENCE [LARGE SCALE GENOMIC DNA]</scope>
    <source>
        <strain evidence="8 9">PWU20</strain>
    </source>
</reference>